<protein>
    <submittedName>
        <fullName evidence="3">Uncharacterized protein</fullName>
    </submittedName>
</protein>
<evidence type="ECO:0000313" key="3">
    <source>
        <dbReference type="EMBL" id="GIY91418.1"/>
    </source>
</evidence>
<feature type="compositionally biased region" description="Basic residues" evidence="1">
    <location>
        <begin position="88"/>
        <end position="98"/>
    </location>
</feature>
<keyword evidence="4" id="KW-1185">Reference proteome</keyword>
<feature type="region of interest" description="Disordered" evidence="1">
    <location>
        <begin position="30"/>
        <end position="108"/>
    </location>
</feature>
<keyword evidence="2" id="KW-0812">Transmembrane</keyword>
<dbReference type="AlphaFoldDB" id="A0AAV4XAD9"/>
<organism evidence="3 4">
    <name type="scientific">Caerostris extrusa</name>
    <name type="common">Bark spider</name>
    <name type="synonym">Caerostris bankana</name>
    <dbReference type="NCBI Taxonomy" id="172846"/>
    <lineage>
        <taxon>Eukaryota</taxon>
        <taxon>Metazoa</taxon>
        <taxon>Ecdysozoa</taxon>
        <taxon>Arthropoda</taxon>
        <taxon>Chelicerata</taxon>
        <taxon>Arachnida</taxon>
        <taxon>Araneae</taxon>
        <taxon>Araneomorphae</taxon>
        <taxon>Entelegynae</taxon>
        <taxon>Araneoidea</taxon>
        <taxon>Araneidae</taxon>
        <taxon>Caerostris</taxon>
    </lineage>
</organism>
<accession>A0AAV4XAD9</accession>
<name>A0AAV4XAD9_CAEEX</name>
<keyword evidence="2" id="KW-0472">Membrane</keyword>
<feature type="compositionally biased region" description="Basic and acidic residues" evidence="1">
    <location>
        <begin position="78"/>
        <end position="87"/>
    </location>
</feature>
<evidence type="ECO:0000313" key="4">
    <source>
        <dbReference type="Proteomes" id="UP001054945"/>
    </source>
</evidence>
<reference evidence="3 4" key="1">
    <citation type="submission" date="2021-06" db="EMBL/GenBank/DDBJ databases">
        <title>Caerostris extrusa draft genome.</title>
        <authorList>
            <person name="Kono N."/>
            <person name="Arakawa K."/>
        </authorList>
    </citation>
    <scope>NUCLEOTIDE SEQUENCE [LARGE SCALE GENOMIC DNA]</scope>
</reference>
<sequence>MLSCNLATDSTKERKTIAKYLTRLCPERAIPNPITGLKSPKDKKRERETEPRSKLPIFHKSPPEPDIAHSNYGAPSEDSPRRAELIRGGRKVPSRHRSIPPNGGGELSLSLSIQIRDPQTKGNARFAWRHNEANLAGKRRQQMVAPLAPPRRDIPREMQLWARHINVKKTSFEKMRILGKRANVFRLVFLLTFLFGEGRVVFFLKSLEESC</sequence>
<evidence type="ECO:0000256" key="2">
    <source>
        <dbReference type="SAM" id="Phobius"/>
    </source>
</evidence>
<dbReference type="EMBL" id="BPLR01000009">
    <property type="protein sequence ID" value="GIY91418.1"/>
    <property type="molecule type" value="Genomic_DNA"/>
</dbReference>
<dbReference type="Proteomes" id="UP001054945">
    <property type="component" value="Unassembled WGS sequence"/>
</dbReference>
<feature type="transmembrane region" description="Helical" evidence="2">
    <location>
        <begin position="184"/>
        <end position="204"/>
    </location>
</feature>
<proteinExistence type="predicted"/>
<keyword evidence="2" id="KW-1133">Transmembrane helix</keyword>
<comment type="caution">
    <text evidence="3">The sequence shown here is derived from an EMBL/GenBank/DDBJ whole genome shotgun (WGS) entry which is preliminary data.</text>
</comment>
<gene>
    <name evidence="3" type="ORF">CEXT_323781</name>
</gene>
<feature type="compositionally biased region" description="Basic and acidic residues" evidence="1">
    <location>
        <begin position="39"/>
        <end position="53"/>
    </location>
</feature>
<evidence type="ECO:0000256" key="1">
    <source>
        <dbReference type="SAM" id="MobiDB-lite"/>
    </source>
</evidence>